<dbReference type="AlphaFoldDB" id="A0A964UMV1"/>
<feature type="region of interest" description="Disordered" evidence="1">
    <location>
        <begin position="1"/>
        <end position="23"/>
    </location>
</feature>
<sequence length="92" mass="10360">MTLSEPGKVGRAGSPAKPGRWRDRVREHQRIARAHGYGLVDVWLSPPLDDPDDAETLLKDELQRVHHAFDGEYFHDFDFELAVKIAGELGPV</sequence>
<comment type="caution">
    <text evidence="2">The sequence shown here is derived from an EMBL/GenBank/DDBJ whole genome shotgun (WGS) entry which is preliminary data.</text>
</comment>
<proteinExistence type="predicted"/>
<dbReference type="OrthoDB" id="4326321at2"/>
<accession>A0A964UMV1</accession>
<evidence type="ECO:0000313" key="3">
    <source>
        <dbReference type="Proteomes" id="UP000598297"/>
    </source>
</evidence>
<gene>
    <name evidence="2" type="ORF">GUY60_07970</name>
</gene>
<organism evidence="2 3">
    <name type="scientific">Streptomyces boluensis</name>
    <dbReference type="NCBI Taxonomy" id="1775135"/>
    <lineage>
        <taxon>Bacteria</taxon>
        <taxon>Bacillati</taxon>
        <taxon>Actinomycetota</taxon>
        <taxon>Actinomycetes</taxon>
        <taxon>Kitasatosporales</taxon>
        <taxon>Streptomycetaceae</taxon>
        <taxon>Streptomyces</taxon>
    </lineage>
</organism>
<dbReference type="RefSeq" id="WP_161695281.1">
    <property type="nucleotide sequence ID" value="NZ_JAAAHS010000037.1"/>
</dbReference>
<dbReference type="EMBL" id="JAAAHS010000037">
    <property type="protein sequence ID" value="NBE51361.1"/>
    <property type="molecule type" value="Genomic_DNA"/>
</dbReference>
<evidence type="ECO:0000256" key="1">
    <source>
        <dbReference type="SAM" id="MobiDB-lite"/>
    </source>
</evidence>
<keyword evidence="3" id="KW-1185">Reference proteome</keyword>
<name>A0A964UMV1_9ACTN</name>
<dbReference type="Proteomes" id="UP000598297">
    <property type="component" value="Unassembled WGS sequence"/>
</dbReference>
<protein>
    <submittedName>
        <fullName evidence="2">Uncharacterized protein</fullName>
    </submittedName>
</protein>
<evidence type="ECO:0000313" key="2">
    <source>
        <dbReference type="EMBL" id="NBE51361.1"/>
    </source>
</evidence>
<reference evidence="2" key="1">
    <citation type="submission" date="2020-01" db="EMBL/GenBank/DDBJ databases">
        <title>Whole-genome analyses of novel actinobacteria.</title>
        <authorList>
            <person name="Sahin N."/>
        </authorList>
    </citation>
    <scope>NUCLEOTIDE SEQUENCE</scope>
    <source>
        <strain evidence="2">YC537</strain>
    </source>
</reference>